<sequence>MAISGFPVNDPVESYWQLPPHRIANHRTTPDLPPNVDYIIVGSGITGATIAYKLLERRASSSILMIDARTAASGASGRNGGHCRAGWWHRLPRLVEKYGEDEAIKIDNFEQANVRAMAEFVQLHNIDCDFRPTETAELFKTQEGLVKALEVVRFRQEVSQRRPEAGIATFQKVLQGKDAQEAFGIPDIVGATSYPAYTQNPYLLVCHMLELSLAKGLNLQTNTMVTDIVQEDGVWRVHTPRGAVRVKNVVLATNAYTNSLYPDLAATGFLVPSRRQVAAIRPGSKAHNLPALDKSCALADYNGGDYFLVRQTGLRGAQDILYGGGEHINKGTWCTDDSRINVEIAEYLHHAAADYVGQDAWGTEGEVVRDWVGITCYTPDSFPLVGEAPGQPGLWVSVGMNGHGMAFAYKCSEALVEMMECSEPHWLPKAFRIDRAFNSK</sequence>
<name>A0A9P7KPU5_9HYPO</name>
<dbReference type="SUPFAM" id="SSF51905">
    <property type="entry name" value="FAD/NAD(P)-binding domain"/>
    <property type="match status" value="1"/>
</dbReference>
<dbReference type="EMBL" id="JAGPUO010000059">
    <property type="protein sequence ID" value="KAG5654811.1"/>
    <property type="molecule type" value="Genomic_DNA"/>
</dbReference>
<gene>
    <name evidence="2" type="ORF">KAF25_007629</name>
</gene>
<evidence type="ECO:0000259" key="1">
    <source>
        <dbReference type="Pfam" id="PF01266"/>
    </source>
</evidence>
<dbReference type="Proteomes" id="UP000782241">
    <property type="component" value="Unassembled WGS sequence"/>
</dbReference>
<dbReference type="InterPro" id="IPR036188">
    <property type="entry name" value="FAD/NAD-bd_sf"/>
</dbReference>
<dbReference type="Gene3D" id="3.50.50.60">
    <property type="entry name" value="FAD/NAD(P)-binding domain"/>
    <property type="match status" value="1"/>
</dbReference>
<evidence type="ECO:0000313" key="3">
    <source>
        <dbReference type="Proteomes" id="UP000782241"/>
    </source>
</evidence>
<proteinExistence type="predicted"/>
<dbReference type="PANTHER" id="PTHR13847:SF284">
    <property type="entry name" value="FAD DEPENDENT OXIDOREDUCTASE DOMAIN-CONTAINING PROTEIN"/>
    <property type="match status" value="1"/>
</dbReference>
<keyword evidence="3" id="KW-1185">Reference proteome</keyword>
<dbReference type="AlphaFoldDB" id="A0A9P7KPU5"/>
<dbReference type="PANTHER" id="PTHR13847">
    <property type="entry name" value="SARCOSINE DEHYDROGENASE-RELATED"/>
    <property type="match status" value="1"/>
</dbReference>
<organism evidence="2 3">
    <name type="scientific">Fusarium avenaceum</name>
    <dbReference type="NCBI Taxonomy" id="40199"/>
    <lineage>
        <taxon>Eukaryota</taxon>
        <taxon>Fungi</taxon>
        <taxon>Dikarya</taxon>
        <taxon>Ascomycota</taxon>
        <taxon>Pezizomycotina</taxon>
        <taxon>Sordariomycetes</taxon>
        <taxon>Hypocreomycetidae</taxon>
        <taxon>Hypocreales</taxon>
        <taxon>Nectriaceae</taxon>
        <taxon>Fusarium</taxon>
        <taxon>Fusarium tricinctum species complex</taxon>
    </lineage>
</organism>
<dbReference type="GO" id="GO:0005737">
    <property type="term" value="C:cytoplasm"/>
    <property type="evidence" value="ECO:0007669"/>
    <property type="project" value="TreeGrafter"/>
</dbReference>
<protein>
    <recommendedName>
        <fullName evidence="1">FAD dependent oxidoreductase domain-containing protein</fullName>
    </recommendedName>
</protein>
<dbReference type="Pfam" id="PF01266">
    <property type="entry name" value="DAO"/>
    <property type="match status" value="1"/>
</dbReference>
<dbReference type="Gene3D" id="3.30.9.10">
    <property type="entry name" value="D-Amino Acid Oxidase, subunit A, domain 2"/>
    <property type="match status" value="1"/>
</dbReference>
<reference evidence="2" key="1">
    <citation type="submission" date="2021-04" db="EMBL/GenBank/DDBJ databases">
        <title>Draft genome of Fusarium avenaceum strain F156N33, isolated from an atmospheric sample in Virginia.</title>
        <authorList>
            <person name="Yang S."/>
            <person name="Vinatzer B.A."/>
            <person name="Coleman J."/>
        </authorList>
    </citation>
    <scope>NUCLEOTIDE SEQUENCE</scope>
    <source>
        <strain evidence="2">F156N33</strain>
    </source>
</reference>
<feature type="domain" description="FAD dependent oxidoreductase" evidence="1">
    <location>
        <begin position="37"/>
        <end position="418"/>
    </location>
</feature>
<evidence type="ECO:0000313" key="2">
    <source>
        <dbReference type="EMBL" id="KAG5654811.1"/>
    </source>
</evidence>
<dbReference type="InterPro" id="IPR006076">
    <property type="entry name" value="FAD-dep_OxRdtase"/>
</dbReference>
<comment type="caution">
    <text evidence="2">The sequence shown here is derived from an EMBL/GenBank/DDBJ whole genome shotgun (WGS) entry which is preliminary data.</text>
</comment>
<accession>A0A9P7KPU5</accession>